<sequence>MLSFGFTINPEKISCTAMKLFLKMLCASSILIWNLTNLPIQELMGKGWLHYSLSSLKTFEIHSYLQDIFNTTELTG</sequence>
<keyword evidence="2" id="KW-1185">Reference proteome</keyword>
<dbReference type="AlphaFoldDB" id="A0A5F9DAH7"/>
<evidence type="ECO:0000313" key="2">
    <source>
        <dbReference type="Proteomes" id="UP000001811"/>
    </source>
</evidence>
<dbReference type="GeneTree" id="ENSGT00910000148536"/>
<accession>A0A5F9DAH7</accession>
<proteinExistence type="predicted"/>
<reference evidence="1 2" key="1">
    <citation type="journal article" date="2011" name="Nature">
        <title>A high-resolution map of human evolutionary constraint using 29 mammals.</title>
        <authorList>
            <person name="Lindblad-Toh K."/>
            <person name="Garber M."/>
            <person name="Zuk O."/>
            <person name="Lin M.F."/>
            <person name="Parker B.J."/>
            <person name="Washietl S."/>
            <person name="Kheradpour P."/>
            <person name="Ernst J."/>
            <person name="Jordan G."/>
            <person name="Mauceli E."/>
            <person name="Ward L.D."/>
            <person name="Lowe C.B."/>
            <person name="Holloway A.K."/>
            <person name="Clamp M."/>
            <person name="Gnerre S."/>
            <person name="Alfoldi J."/>
            <person name="Beal K."/>
            <person name="Chang J."/>
            <person name="Clawson H."/>
            <person name="Cuff J."/>
            <person name="Di Palma F."/>
            <person name="Fitzgerald S."/>
            <person name="Flicek P."/>
            <person name="Guttman M."/>
            <person name="Hubisz M.J."/>
            <person name="Jaffe D.B."/>
            <person name="Jungreis I."/>
            <person name="Kent W.J."/>
            <person name="Kostka D."/>
            <person name="Lara M."/>
            <person name="Martins A.L."/>
            <person name="Massingham T."/>
            <person name="Moltke I."/>
            <person name="Raney B.J."/>
            <person name="Rasmussen M.D."/>
            <person name="Robinson J."/>
            <person name="Stark A."/>
            <person name="Vilella A.J."/>
            <person name="Wen J."/>
            <person name="Xie X."/>
            <person name="Zody M.C."/>
            <person name="Baldwin J."/>
            <person name="Bloom T."/>
            <person name="Chin C.W."/>
            <person name="Heiman D."/>
            <person name="Nicol R."/>
            <person name="Nusbaum C."/>
            <person name="Young S."/>
            <person name="Wilkinson J."/>
            <person name="Worley K.C."/>
            <person name="Kovar C.L."/>
            <person name="Muzny D.M."/>
            <person name="Gibbs R.A."/>
            <person name="Cree A."/>
            <person name="Dihn H.H."/>
            <person name="Fowler G."/>
            <person name="Jhangiani S."/>
            <person name="Joshi V."/>
            <person name="Lee S."/>
            <person name="Lewis L.R."/>
            <person name="Nazareth L.V."/>
            <person name="Okwuonu G."/>
            <person name="Santibanez J."/>
            <person name="Warren W.C."/>
            <person name="Mardis E.R."/>
            <person name="Weinstock G.M."/>
            <person name="Wilson R.K."/>
            <person name="Delehaunty K."/>
            <person name="Dooling D."/>
            <person name="Fronik C."/>
            <person name="Fulton L."/>
            <person name="Fulton B."/>
            <person name="Graves T."/>
            <person name="Minx P."/>
            <person name="Sodergren E."/>
            <person name="Birney E."/>
            <person name="Margulies E.H."/>
            <person name="Herrero J."/>
            <person name="Green E.D."/>
            <person name="Haussler D."/>
            <person name="Siepel A."/>
            <person name="Goldman N."/>
            <person name="Pollard K.S."/>
            <person name="Pedersen J.S."/>
            <person name="Lander E.S."/>
            <person name="Kellis M."/>
        </authorList>
    </citation>
    <scope>NUCLEOTIDE SEQUENCE [LARGE SCALE GENOMIC DNA]</scope>
    <source>
        <strain evidence="1 2">Thorbecke inbred</strain>
    </source>
</reference>
<reference evidence="1" key="3">
    <citation type="submission" date="2025-09" db="UniProtKB">
        <authorList>
            <consortium name="Ensembl"/>
        </authorList>
    </citation>
    <scope>IDENTIFICATION</scope>
    <source>
        <strain evidence="1">Thorbecke</strain>
    </source>
</reference>
<dbReference type="Proteomes" id="UP000001811">
    <property type="component" value="Chromosome 15"/>
</dbReference>
<protein>
    <submittedName>
        <fullName evidence="1">Uncharacterized protein</fullName>
    </submittedName>
</protein>
<organism evidence="1 2">
    <name type="scientific">Oryctolagus cuniculus</name>
    <name type="common">Rabbit</name>
    <dbReference type="NCBI Taxonomy" id="9986"/>
    <lineage>
        <taxon>Eukaryota</taxon>
        <taxon>Metazoa</taxon>
        <taxon>Chordata</taxon>
        <taxon>Craniata</taxon>
        <taxon>Vertebrata</taxon>
        <taxon>Euteleostomi</taxon>
        <taxon>Mammalia</taxon>
        <taxon>Eutheria</taxon>
        <taxon>Euarchontoglires</taxon>
        <taxon>Glires</taxon>
        <taxon>Lagomorpha</taxon>
        <taxon>Leporidae</taxon>
        <taxon>Oryctolagus</taxon>
    </lineage>
</organism>
<reference evidence="1" key="2">
    <citation type="submission" date="2025-08" db="UniProtKB">
        <authorList>
            <consortium name="Ensembl"/>
        </authorList>
    </citation>
    <scope>IDENTIFICATION</scope>
    <source>
        <strain evidence="1">Thorbecke</strain>
    </source>
</reference>
<name>A0A5F9DAH7_RABIT</name>
<dbReference type="EMBL" id="AAGW02023475">
    <property type="status" value="NOT_ANNOTATED_CDS"/>
    <property type="molecule type" value="Genomic_DNA"/>
</dbReference>
<dbReference type="InParanoid" id="A0A5F9DAH7"/>
<evidence type="ECO:0000313" key="1">
    <source>
        <dbReference type="Ensembl" id="ENSOCUP00000043272.1"/>
    </source>
</evidence>
<dbReference type="Ensembl" id="ENSOCUT00000053848.1">
    <property type="protein sequence ID" value="ENSOCUP00000043272.1"/>
    <property type="gene ID" value="ENSOCUG00000036591.1"/>
</dbReference>